<evidence type="ECO:0000256" key="4">
    <source>
        <dbReference type="PROSITE-ProRule" id="PRU00134"/>
    </source>
</evidence>
<evidence type="ECO:0000256" key="3">
    <source>
        <dbReference type="ARBA" id="ARBA00022833"/>
    </source>
</evidence>
<keyword evidence="3" id="KW-0862">Zinc</keyword>
<dbReference type="GO" id="GO:0008270">
    <property type="term" value="F:zinc ion binding"/>
    <property type="evidence" value="ECO:0007669"/>
    <property type="project" value="UniProtKB-KW"/>
</dbReference>
<evidence type="ECO:0000256" key="2">
    <source>
        <dbReference type="ARBA" id="ARBA00022771"/>
    </source>
</evidence>
<dbReference type="AlphaFoldDB" id="A0A9P6ECN8"/>
<keyword evidence="7" id="KW-1185">Reference proteome</keyword>
<evidence type="ECO:0000313" key="7">
    <source>
        <dbReference type="Proteomes" id="UP000807306"/>
    </source>
</evidence>
<evidence type="ECO:0000256" key="1">
    <source>
        <dbReference type="ARBA" id="ARBA00022723"/>
    </source>
</evidence>
<evidence type="ECO:0000313" key="6">
    <source>
        <dbReference type="EMBL" id="KAF9526555.1"/>
    </source>
</evidence>
<dbReference type="PROSITE" id="PS50865">
    <property type="entry name" value="ZF_MYND_2"/>
    <property type="match status" value="1"/>
</dbReference>
<evidence type="ECO:0000259" key="5">
    <source>
        <dbReference type="PROSITE" id="PS50865"/>
    </source>
</evidence>
<dbReference type="Pfam" id="PF01753">
    <property type="entry name" value="zf-MYND"/>
    <property type="match status" value="1"/>
</dbReference>
<proteinExistence type="predicted"/>
<dbReference type="Proteomes" id="UP000807306">
    <property type="component" value="Unassembled WGS sequence"/>
</dbReference>
<dbReference type="OrthoDB" id="549788at2759"/>
<gene>
    <name evidence="6" type="ORF">CPB83DRAFT_857729</name>
</gene>
<accession>A0A9P6ECN8</accession>
<protein>
    <recommendedName>
        <fullName evidence="5">MYND-type domain-containing protein</fullName>
    </recommendedName>
</protein>
<dbReference type="SUPFAM" id="SSF144232">
    <property type="entry name" value="HIT/MYND zinc finger-like"/>
    <property type="match status" value="1"/>
</dbReference>
<keyword evidence="2 4" id="KW-0863">Zinc-finger</keyword>
<keyword evidence="1" id="KW-0479">Metal-binding</keyword>
<dbReference type="Gene3D" id="6.10.140.2220">
    <property type="match status" value="1"/>
</dbReference>
<sequence length="226" mass="25797">MSSIDCAMCNNPATLRCSACRCSPIYCSKPCQLADWKLHKNLCKSRPSFETPPTPESRRAIVFLESGEIKFTWETTCMKTDEDDGTIWESPTGLEKYFGGQRPKIQPYYNNVIRNRRLKEHIDLRFNDNFLLDGSPKNLAVCKVVEGMDNGGAVWRGALVALKQTNTWLNKERTLGNESPGFGHMDLGDFREVVDYLTNWKRNADTDPETRQRQSQKAFEAMMKGL</sequence>
<organism evidence="6 7">
    <name type="scientific">Crepidotus variabilis</name>
    <dbReference type="NCBI Taxonomy" id="179855"/>
    <lineage>
        <taxon>Eukaryota</taxon>
        <taxon>Fungi</taxon>
        <taxon>Dikarya</taxon>
        <taxon>Basidiomycota</taxon>
        <taxon>Agaricomycotina</taxon>
        <taxon>Agaricomycetes</taxon>
        <taxon>Agaricomycetidae</taxon>
        <taxon>Agaricales</taxon>
        <taxon>Agaricineae</taxon>
        <taxon>Crepidotaceae</taxon>
        <taxon>Crepidotus</taxon>
    </lineage>
</organism>
<dbReference type="InterPro" id="IPR002893">
    <property type="entry name" value="Znf_MYND"/>
</dbReference>
<feature type="domain" description="MYND-type" evidence="5">
    <location>
        <begin position="6"/>
        <end position="43"/>
    </location>
</feature>
<dbReference type="EMBL" id="MU157870">
    <property type="protein sequence ID" value="KAF9526555.1"/>
    <property type="molecule type" value="Genomic_DNA"/>
</dbReference>
<comment type="caution">
    <text evidence="6">The sequence shown here is derived from an EMBL/GenBank/DDBJ whole genome shotgun (WGS) entry which is preliminary data.</text>
</comment>
<name>A0A9P6ECN8_9AGAR</name>
<reference evidence="6" key="1">
    <citation type="submission" date="2020-11" db="EMBL/GenBank/DDBJ databases">
        <authorList>
            <consortium name="DOE Joint Genome Institute"/>
            <person name="Ahrendt S."/>
            <person name="Riley R."/>
            <person name="Andreopoulos W."/>
            <person name="Labutti K."/>
            <person name="Pangilinan J."/>
            <person name="Ruiz-Duenas F.J."/>
            <person name="Barrasa J.M."/>
            <person name="Sanchez-Garcia M."/>
            <person name="Camarero S."/>
            <person name="Miyauchi S."/>
            <person name="Serrano A."/>
            <person name="Linde D."/>
            <person name="Babiker R."/>
            <person name="Drula E."/>
            <person name="Ayuso-Fernandez I."/>
            <person name="Pacheco R."/>
            <person name="Padilla G."/>
            <person name="Ferreira P."/>
            <person name="Barriuso J."/>
            <person name="Kellner H."/>
            <person name="Castanera R."/>
            <person name="Alfaro M."/>
            <person name="Ramirez L."/>
            <person name="Pisabarro A.G."/>
            <person name="Kuo A."/>
            <person name="Tritt A."/>
            <person name="Lipzen A."/>
            <person name="He G."/>
            <person name="Yan M."/>
            <person name="Ng V."/>
            <person name="Cullen D."/>
            <person name="Martin F."/>
            <person name="Rosso M.-N."/>
            <person name="Henrissat B."/>
            <person name="Hibbett D."/>
            <person name="Martinez A.T."/>
            <person name="Grigoriev I.V."/>
        </authorList>
    </citation>
    <scope>NUCLEOTIDE SEQUENCE</scope>
    <source>
        <strain evidence="6">CBS 506.95</strain>
    </source>
</reference>